<keyword evidence="2" id="KW-0812">Transmembrane</keyword>
<sequence>MAPVSRRGGGGGCAIAFFALFLAMPAAIVLAAPAVAARIVLDGVPEHAVHLHEWLWGSLAAVPLAMSLTRFALHRNGRLRRSPPLRRWSGLLVHGLVLLTAVNTYVFLGKRPSLPGEPVVDDSTSLFGSAATAAVLVLVVMRLWDRRARRVTVEEVRTAAAEADRALERVRAENARVRRQAERVRARLVKLRARNTADGEVKFHALRLFHRESYQCADTAHLNYESTQASLHTMSFLARRARAAPSRLMVSGQARAGMRAAAAHLERSRGELRAQVDHGLEQVRTLNANTYELKHEIRDSCGTEGRQWFADLEARVEQARAERGERSYH</sequence>
<reference evidence="4" key="1">
    <citation type="journal article" date="2019" name="Int. J. Syst. Evol. Microbiol.">
        <title>The Global Catalogue of Microorganisms (GCM) 10K type strain sequencing project: providing services to taxonomists for standard genome sequencing and annotation.</title>
        <authorList>
            <consortium name="The Broad Institute Genomics Platform"/>
            <consortium name="The Broad Institute Genome Sequencing Center for Infectious Disease"/>
            <person name="Wu L."/>
            <person name="Ma J."/>
        </authorList>
    </citation>
    <scope>NUCLEOTIDE SEQUENCE [LARGE SCALE GENOMIC DNA]</scope>
    <source>
        <strain evidence="4">CGMCC 4.7319</strain>
    </source>
</reference>
<comment type="caution">
    <text evidence="3">The sequence shown here is derived from an EMBL/GenBank/DDBJ whole genome shotgun (WGS) entry which is preliminary data.</text>
</comment>
<evidence type="ECO:0008006" key="5">
    <source>
        <dbReference type="Google" id="ProtNLM"/>
    </source>
</evidence>
<evidence type="ECO:0000313" key="4">
    <source>
        <dbReference type="Proteomes" id="UP000597656"/>
    </source>
</evidence>
<keyword evidence="4" id="KW-1185">Reference proteome</keyword>
<evidence type="ECO:0000313" key="3">
    <source>
        <dbReference type="EMBL" id="GGN03770.1"/>
    </source>
</evidence>
<feature type="transmembrane region" description="Helical" evidence="2">
    <location>
        <begin position="85"/>
        <end position="106"/>
    </location>
</feature>
<feature type="transmembrane region" description="Helical" evidence="2">
    <location>
        <begin position="126"/>
        <end position="144"/>
    </location>
</feature>
<proteinExistence type="predicted"/>
<dbReference type="RefSeq" id="WP_189157075.1">
    <property type="nucleotide sequence ID" value="NZ_BMNC01000006.1"/>
</dbReference>
<gene>
    <name evidence="3" type="ORF">GCM10011609_48610</name>
</gene>
<dbReference type="Proteomes" id="UP000597656">
    <property type="component" value="Unassembled WGS sequence"/>
</dbReference>
<keyword evidence="2" id="KW-1133">Transmembrane helix</keyword>
<feature type="transmembrane region" description="Helical" evidence="2">
    <location>
        <begin position="55"/>
        <end position="73"/>
    </location>
</feature>
<keyword evidence="2" id="KW-0472">Membrane</keyword>
<accession>A0ABQ2I8N8</accession>
<keyword evidence="1" id="KW-0175">Coiled coil</keyword>
<dbReference type="EMBL" id="BMNC01000006">
    <property type="protein sequence ID" value="GGN03770.1"/>
    <property type="molecule type" value="Genomic_DNA"/>
</dbReference>
<evidence type="ECO:0000256" key="2">
    <source>
        <dbReference type="SAM" id="Phobius"/>
    </source>
</evidence>
<protein>
    <recommendedName>
        <fullName evidence="5">DUF4405 domain-containing protein</fullName>
    </recommendedName>
</protein>
<name>A0ABQ2I8N8_9PSEU</name>
<organism evidence="3 4">
    <name type="scientific">Lentzea pudingi</name>
    <dbReference type="NCBI Taxonomy" id="1789439"/>
    <lineage>
        <taxon>Bacteria</taxon>
        <taxon>Bacillati</taxon>
        <taxon>Actinomycetota</taxon>
        <taxon>Actinomycetes</taxon>
        <taxon>Pseudonocardiales</taxon>
        <taxon>Pseudonocardiaceae</taxon>
        <taxon>Lentzea</taxon>
    </lineage>
</organism>
<evidence type="ECO:0000256" key="1">
    <source>
        <dbReference type="SAM" id="Coils"/>
    </source>
</evidence>
<feature type="coiled-coil region" evidence="1">
    <location>
        <begin position="153"/>
        <end position="194"/>
    </location>
</feature>